<keyword evidence="1" id="KW-0812">Transmembrane</keyword>
<sequence length="188" mass="20750">MTKYQFLRILDSSLQRLSSEEREDILQDFEEHFAIGAEEGKTEEQISAALGSPQQIAKELLAAHHLEKVETAASTGNVFRAVWAVIGLSFFNLVIVLGPFIALVAIIAAGWITGTVGTLAPILELINVAIFPYTFGWFNLFFSFVISGVGLFILIGMYFATRAMVSGFVRYLKFNTRLVKGGLKDDAH</sequence>
<comment type="caution">
    <text evidence="2">The sequence shown here is derived from an EMBL/GenBank/DDBJ whole genome shotgun (WGS) entry which is preliminary data.</text>
</comment>
<dbReference type="Proteomes" id="UP000287156">
    <property type="component" value="Unassembled WGS sequence"/>
</dbReference>
<reference evidence="2" key="1">
    <citation type="submission" date="2018-12" db="EMBL/GenBank/DDBJ databases">
        <authorList>
            <person name="Sun L."/>
            <person name="Chen Z."/>
        </authorList>
    </citation>
    <scope>NUCLEOTIDE SEQUENCE [LARGE SCALE GENOMIC DNA]</scope>
    <source>
        <strain evidence="2">3-2-2</strain>
    </source>
</reference>
<feature type="transmembrane region" description="Helical" evidence="1">
    <location>
        <begin position="134"/>
        <end position="160"/>
    </location>
</feature>
<keyword evidence="1" id="KW-0472">Membrane</keyword>
<evidence type="ECO:0000256" key="1">
    <source>
        <dbReference type="SAM" id="Phobius"/>
    </source>
</evidence>
<evidence type="ECO:0000313" key="2">
    <source>
        <dbReference type="EMBL" id="RST71854.1"/>
    </source>
</evidence>
<gene>
    <name evidence="2" type="ORF">D4T97_018280</name>
</gene>
<keyword evidence="3" id="KW-1185">Reference proteome</keyword>
<dbReference type="EMBL" id="QYTV02000011">
    <property type="protein sequence ID" value="RST71854.1"/>
    <property type="molecule type" value="Genomic_DNA"/>
</dbReference>
<evidence type="ECO:0000313" key="3">
    <source>
        <dbReference type="Proteomes" id="UP000287156"/>
    </source>
</evidence>
<dbReference type="OrthoDB" id="9804829at2"/>
<name>A0A429XUM1_9BACI</name>
<accession>A0A429XUM1</accession>
<protein>
    <submittedName>
        <fullName evidence="2">DUF1700 domain-containing protein</fullName>
    </submittedName>
</protein>
<dbReference type="AlphaFoldDB" id="A0A429XUM1"/>
<dbReference type="RefSeq" id="WP_126052203.1">
    <property type="nucleotide sequence ID" value="NZ_QYTV02000011.1"/>
</dbReference>
<keyword evidence="1" id="KW-1133">Transmembrane helix</keyword>
<feature type="transmembrane region" description="Helical" evidence="1">
    <location>
        <begin position="90"/>
        <end position="114"/>
    </location>
</feature>
<organism evidence="2 3">
    <name type="scientific">Siminovitchia acidinfaciens</name>
    <dbReference type="NCBI Taxonomy" id="2321395"/>
    <lineage>
        <taxon>Bacteria</taxon>
        <taxon>Bacillati</taxon>
        <taxon>Bacillota</taxon>
        <taxon>Bacilli</taxon>
        <taxon>Bacillales</taxon>
        <taxon>Bacillaceae</taxon>
        <taxon>Siminovitchia</taxon>
    </lineage>
</organism>
<dbReference type="Pfam" id="PF22564">
    <property type="entry name" value="HAAS"/>
    <property type="match status" value="1"/>
</dbReference>
<proteinExistence type="predicted"/>